<dbReference type="STRING" id="1797247.A2419_01035"/>
<evidence type="ECO:0000313" key="2">
    <source>
        <dbReference type="Proteomes" id="UP000176568"/>
    </source>
</evidence>
<dbReference type="Proteomes" id="UP000176568">
    <property type="component" value="Unassembled WGS sequence"/>
</dbReference>
<dbReference type="EMBL" id="MEXB01000001">
    <property type="protein sequence ID" value="OGC88930.1"/>
    <property type="molecule type" value="Genomic_DNA"/>
</dbReference>
<evidence type="ECO:0008006" key="3">
    <source>
        <dbReference type="Google" id="ProtNLM"/>
    </source>
</evidence>
<gene>
    <name evidence="1" type="ORF">A2419_01035</name>
</gene>
<sequence length="131" mass="14271">MAIVPTTQGKLGVVSAYSATAVAAEHRGWPLGQFVTDINGTPLTEAFEVKAGTLKVGEVRDEWSSGEGDAFMLVLSGACETTFDLEGNDDPANFHTVVSRAGDALFWNNAVPHKRRTLEETQYVFVRRLKK</sequence>
<reference evidence="1 2" key="1">
    <citation type="journal article" date="2016" name="Nat. Commun.">
        <title>Thousands of microbial genomes shed light on interconnected biogeochemical processes in an aquifer system.</title>
        <authorList>
            <person name="Anantharaman K."/>
            <person name="Brown C.T."/>
            <person name="Hug L.A."/>
            <person name="Sharon I."/>
            <person name="Castelle C.J."/>
            <person name="Probst A.J."/>
            <person name="Thomas B.C."/>
            <person name="Singh A."/>
            <person name="Wilkins M.J."/>
            <person name="Karaoz U."/>
            <person name="Brodie E.L."/>
            <person name="Williams K.H."/>
            <person name="Hubbard S.S."/>
            <person name="Banfield J.F."/>
        </authorList>
    </citation>
    <scope>NUCLEOTIDE SEQUENCE [LARGE SCALE GENOMIC DNA]</scope>
</reference>
<name>A0A1F4Y4P2_9BACT</name>
<proteinExistence type="predicted"/>
<organism evidence="1 2">
    <name type="scientific">Candidatus Adlerbacteria bacterium RIFOXYC1_FULL_48_26</name>
    <dbReference type="NCBI Taxonomy" id="1797247"/>
    <lineage>
        <taxon>Bacteria</taxon>
        <taxon>Candidatus Adleribacteriota</taxon>
    </lineage>
</organism>
<protein>
    <recommendedName>
        <fullName evidence="3">Cupin 2 conserved barrel domain-containing protein</fullName>
    </recommendedName>
</protein>
<dbReference type="SUPFAM" id="SSF51182">
    <property type="entry name" value="RmlC-like cupins"/>
    <property type="match status" value="1"/>
</dbReference>
<accession>A0A1F4Y4P2</accession>
<dbReference type="InterPro" id="IPR011051">
    <property type="entry name" value="RmlC_Cupin_sf"/>
</dbReference>
<dbReference type="AlphaFoldDB" id="A0A1F4Y4P2"/>
<comment type="caution">
    <text evidence="1">The sequence shown here is derived from an EMBL/GenBank/DDBJ whole genome shotgun (WGS) entry which is preliminary data.</text>
</comment>
<evidence type="ECO:0000313" key="1">
    <source>
        <dbReference type="EMBL" id="OGC88930.1"/>
    </source>
</evidence>